<dbReference type="Pfam" id="PF00005">
    <property type="entry name" value="ABC_tran"/>
    <property type="match status" value="1"/>
</dbReference>
<keyword evidence="10 12" id="KW-0472">Membrane</keyword>
<evidence type="ECO:0000256" key="11">
    <source>
        <dbReference type="ARBA" id="ARBA00023455"/>
    </source>
</evidence>
<dbReference type="Proteomes" id="UP000551501">
    <property type="component" value="Unassembled WGS sequence"/>
</dbReference>
<keyword evidence="16" id="KW-1185">Reference proteome</keyword>
<evidence type="ECO:0000256" key="3">
    <source>
        <dbReference type="ARBA" id="ARBA00022475"/>
    </source>
</evidence>
<dbReference type="SUPFAM" id="SSF52540">
    <property type="entry name" value="P-loop containing nucleoside triphosphate hydrolases"/>
    <property type="match status" value="1"/>
</dbReference>
<dbReference type="InterPro" id="IPR036640">
    <property type="entry name" value="ABC1_TM_sf"/>
</dbReference>
<keyword evidence="9 12" id="KW-1133">Transmembrane helix</keyword>
<dbReference type="InterPro" id="IPR017871">
    <property type="entry name" value="ABC_transporter-like_CS"/>
</dbReference>
<evidence type="ECO:0000256" key="1">
    <source>
        <dbReference type="ARBA" id="ARBA00004429"/>
    </source>
</evidence>
<keyword evidence="4" id="KW-0997">Cell inner membrane</keyword>
<dbReference type="GO" id="GO:0005886">
    <property type="term" value="C:plasma membrane"/>
    <property type="evidence" value="ECO:0007669"/>
    <property type="project" value="UniProtKB-SubCell"/>
</dbReference>
<dbReference type="EMBL" id="JACIFP010000001">
    <property type="protein sequence ID" value="MBB4135938.1"/>
    <property type="molecule type" value="Genomic_DNA"/>
</dbReference>
<feature type="domain" description="ABC transporter" evidence="13">
    <location>
        <begin position="330"/>
        <end position="563"/>
    </location>
</feature>
<evidence type="ECO:0000259" key="14">
    <source>
        <dbReference type="PROSITE" id="PS50929"/>
    </source>
</evidence>
<dbReference type="SMART" id="SM00382">
    <property type="entry name" value="AAA"/>
    <property type="match status" value="1"/>
</dbReference>
<evidence type="ECO:0000256" key="7">
    <source>
        <dbReference type="ARBA" id="ARBA00022840"/>
    </source>
</evidence>
<sequence length="569" mass="60753">MIRLLLRVLGQQYASPLRRAVALMVAAAVLEGISYALVLPVLRGLLGPTPDSAWPWIAVFAGTVVAYAVLRYVADLTGFRVGAALLRGTYRRLGDHLTALPIGWFTPSRVGEVSVLAGRGVLQAMSAVAHLLGPLISATLTPATVAVVITFVDWRIGVAAIVAAPLIGAVHVWTERSTAAGDTERIAREQEATARVVEFLHAQPVLRAGDRNAERFEILDRSLRDLETASRRTTLRTIPGAIALTTIVQTAFVCTMVLAVHVALSGDLRVPDVLAVLLLATLGADPLLSLNEIGGRIRGARTVLIGIDDVLETRPLPVAPCPRTPVRHDLELNAVTLRAGGRTIIDDLSLTVPDGHRLALVGPSGAGKSTILKLLARFSDVDGGAVHIGGTDLRDIDPVTLMAQFSIVFQDVYLFDGTIEQNIHLARPDATHAEVRAAATAAQLDDVIERLPDGWSTVVGEGGAFLSGGERQRVSIARALLKNAPVVLLDEVTSALDPLSDAAVHHGIDRLCNGRTVVMAAHRVHSVRDADQIAFIDHGHVVEQGTHAELMLLNGRYAEYWAMSDPIDV</sequence>
<dbReference type="PROSITE" id="PS50929">
    <property type="entry name" value="ABC_TM1F"/>
    <property type="match status" value="1"/>
</dbReference>
<evidence type="ECO:0000313" key="15">
    <source>
        <dbReference type="EMBL" id="MBB4135938.1"/>
    </source>
</evidence>
<keyword evidence="6" id="KW-0547">Nucleotide-binding</keyword>
<accession>A0A840F063</accession>
<comment type="subcellular location">
    <subcellularLocation>
        <location evidence="1">Cell inner membrane</location>
        <topology evidence="1">Multi-pass membrane protein</topology>
    </subcellularLocation>
</comment>
<dbReference type="SUPFAM" id="SSF90123">
    <property type="entry name" value="ABC transporter transmembrane region"/>
    <property type="match status" value="1"/>
</dbReference>
<keyword evidence="7 15" id="KW-0067">ATP-binding</keyword>
<keyword evidence="5 12" id="KW-0812">Transmembrane</keyword>
<dbReference type="PANTHER" id="PTHR24221:SF654">
    <property type="entry name" value="ATP-BINDING CASSETTE SUB-FAMILY B MEMBER 6"/>
    <property type="match status" value="1"/>
</dbReference>
<feature type="transmembrane region" description="Helical" evidence="12">
    <location>
        <begin position="21"/>
        <end position="41"/>
    </location>
</feature>
<evidence type="ECO:0000313" key="16">
    <source>
        <dbReference type="Proteomes" id="UP000551501"/>
    </source>
</evidence>
<feature type="transmembrane region" description="Helical" evidence="12">
    <location>
        <begin position="53"/>
        <end position="70"/>
    </location>
</feature>
<dbReference type="GO" id="GO:0034040">
    <property type="term" value="F:ATPase-coupled lipid transmembrane transporter activity"/>
    <property type="evidence" value="ECO:0007669"/>
    <property type="project" value="TreeGrafter"/>
</dbReference>
<comment type="caution">
    <text evidence="15">The sequence shown here is derived from an EMBL/GenBank/DDBJ whole genome shotgun (WGS) entry which is preliminary data.</text>
</comment>
<gene>
    <name evidence="15" type="ORF">BKA16_002490</name>
</gene>
<dbReference type="GO" id="GO:0016887">
    <property type="term" value="F:ATP hydrolysis activity"/>
    <property type="evidence" value="ECO:0007669"/>
    <property type="project" value="InterPro"/>
</dbReference>
<evidence type="ECO:0000256" key="8">
    <source>
        <dbReference type="ARBA" id="ARBA00022967"/>
    </source>
</evidence>
<proteinExistence type="inferred from homology"/>
<keyword evidence="2" id="KW-0813">Transport</keyword>
<evidence type="ECO:0000256" key="6">
    <source>
        <dbReference type="ARBA" id="ARBA00022741"/>
    </source>
</evidence>
<feature type="transmembrane region" description="Helical" evidence="12">
    <location>
        <begin position="241"/>
        <end position="264"/>
    </location>
</feature>
<dbReference type="PROSITE" id="PS50893">
    <property type="entry name" value="ABC_TRANSPORTER_2"/>
    <property type="match status" value="1"/>
</dbReference>
<comment type="similarity">
    <text evidence="11">Belongs to the ABC transporter superfamily. Siderophore-Fe(3+) uptake transporter (SIUT) (TC 3.A.1.21) family.</text>
</comment>
<dbReference type="Gene3D" id="3.40.50.300">
    <property type="entry name" value="P-loop containing nucleotide triphosphate hydrolases"/>
    <property type="match status" value="1"/>
</dbReference>
<dbReference type="InterPro" id="IPR003439">
    <property type="entry name" value="ABC_transporter-like_ATP-bd"/>
</dbReference>
<keyword evidence="3" id="KW-1003">Cell membrane</keyword>
<dbReference type="GO" id="GO:0005524">
    <property type="term" value="F:ATP binding"/>
    <property type="evidence" value="ECO:0007669"/>
    <property type="project" value="UniProtKB-KW"/>
</dbReference>
<evidence type="ECO:0000256" key="5">
    <source>
        <dbReference type="ARBA" id="ARBA00022692"/>
    </source>
</evidence>
<evidence type="ECO:0000256" key="4">
    <source>
        <dbReference type="ARBA" id="ARBA00022519"/>
    </source>
</evidence>
<dbReference type="InterPro" id="IPR011527">
    <property type="entry name" value="ABC1_TM_dom"/>
</dbReference>
<evidence type="ECO:0000256" key="12">
    <source>
        <dbReference type="SAM" id="Phobius"/>
    </source>
</evidence>
<evidence type="ECO:0000256" key="9">
    <source>
        <dbReference type="ARBA" id="ARBA00022989"/>
    </source>
</evidence>
<evidence type="ECO:0000256" key="2">
    <source>
        <dbReference type="ARBA" id="ARBA00022448"/>
    </source>
</evidence>
<keyword evidence="8" id="KW-1278">Translocase</keyword>
<feature type="domain" description="ABC transmembrane type-1" evidence="14">
    <location>
        <begin position="20"/>
        <end position="299"/>
    </location>
</feature>
<organism evidence="15 16">
    <name type="scientific">Gordonia humi</name>
    <dbReference type="NCBI Taxonomy" id="686429"/>
    <lineage>
        <taxon>Bacteria</taxon>
        <taxon>Bacillati</taxon>
        <taxon>Actinomycetota</taxon>
        <taxon>Actinomycetes</taxon>
        <taxon>Mycobacteriales</taxon>
        <taxon>Gordoniaceae</taxon>
        <taxon>Gordonia</taxon>
    </lineage>
</organism>
<dbReference type="GO" id="GO:0140359">
    <property type="term" value="F:ABC-type transporter activity"/>
    <property type="evidence" value="ECO:0007669"/>
    <property type="project" value="InterPro"/>
</dbReference>
<evidence type="ECO:0000259" key="13">
    <source>
        <dbReference type="PROSITE" id="PS50893"/>
    </source>
</evidence>
<dbReference type="InterPro" id="IPR027417">
    <property type="entry name" value="P-loop_NTPase"/>
</dbReference>
<dbReference type="PROSITE" id="PS00211">
    <property type="entry name" value="ABC_TRANSPORTER_1"/>
    <property type="match status" value="1"/>
</dbReference>
<dbReference type="Pfam" id="PF00664">
    <property type="entry name" value="ABC_membrane"/>
    <property type="match status" value="1"/>
</dbReference>
<dbReference type="InterPro" id="IPR039421">
    <property type="entry name" value="Type_1_exporter"/>
</dbReference>
<dbReference type="RefSeq" id="WP_183370936.1">
    <property type="nucleotide sequence ID" value="NZ_BAABHL010000040.1"/>
</dbReference>
<name>A0A840F063_9ACTN</name>
<dbReference type="InterPro" id="IPR003593">
    <property type="entry name" value="AAA+_ATPase"/>
</dbReference>
<protein>
    <submittedName>
        <fullName evidence="15">ATP-binding cassette subfamily B protein</fullName>
    </submittedName>
</protein>
<evidence type="ECO:0000256" key="10">
    <source>
        <dbReference type="ARBA" id="ARBA00023136"/>
    </source>
</evidence>
<dbReference type="PANTHER" id="PTHR24221">
    <property type="entry name" value="ATP-BINDING CASSETTE SUB-FAMILY B"/>
    <property type="match status" value="1"/>
</dbReference>
<dbReference type="AlphaFoldDB" id="A0A840F063"/>
<dbReference type="FunFam" id="3.40.50.300:FF:000221">
    <property type="entry name" value="Multidrug ABC transporter ATP-binding protein"/>
    <property type="match status" value="1"/>
</dbReference>
<reference evidence="15 16" key="1">
    <citation type="submission" date="2020-08" db="EMBL/GenBank/DDBJ databases">
        <title>Sequencing the genomes of 1000 actinobacteria strains.</title>
        <authorList>
            <person name="Klenk H.-P."/>
        </authorList>
    </citation>
    <scope>NUCLEOTIDE SEQUENCE [LARGE SCALE GENOMIC DNA]</scope>
    <source>
        <strain evidence="15 16">DSM 45298</strain>
    </source>
</reference>
<dbReference type="Gene3D" id="1.20.1560.10">
    <property type="entry name" value="ABC transporter type 1, transmembrane domain"/>
    <property type="match status" value="1"/>
</dbReference>